<evidence type="ECO:0000259" key="6">
    <source>
        <dbReference type="Pfam" id="PF01370"/>
    </source>
</evidence>
<dbReference type="InterPro" id="IPR001509">
    <property type="entry name" value="Epimerase_deHydtase"/>
</dbReference>
<dbReference type="AlphaFoldDB" id="A0A0F9ISY4"/>
<evidence type="ECO:0000256" key="2">
    <source>
        <dbReference type="ARBA" id="ARBA00007637"/>
    </source>
</evidence>
<keyword evidence="4" id="KW-0413">Isomerase</keyword>
<keyword evidence="3" id="KW-0520">NAD</keyword>
<dbReference type="PANTHER" id="PTHR43725:SF53">
    <property type="entry name" value="UDP-ARABINOSE 4-EPIMERASE 1"/>
    <property type="match status" value="1"/>
</dbReference>
<comment type="cofactor">
    <cofactor evidence="1">
        <name>NAD(+)</name>
        <dbReference type="ChEBI" id="CHEBI:57540"/>
    </cofactor>
</comment>
<dbReference type="InterPro" id="IPR036291">
    <property type="entry name" value="NAD(P)-bd_dom_sf"/>
</dbReference>
<dbReference type="EMBL" id="LAZR01011671">
    <property type="protein sequence ID" value="KKM60483.1"/>
    <property type="molecule type" value="Genomic_DNA"/>
</dbReference>
<dbReference type="CDD" id="cd05247">
    <property type="entry name" value="UDP_G4E_1_SDR_e"/>
    <property type="match status" value="1"/>
</dbReference>
<dbReference type="Gene3D" id="3.90.25.10">
    <property type="entry name" value="UDP-galactose 4-epimerase, domain 1"/>
    <property type="match status" value="1"/>
</dbReference>
<reference evidence="7" key="1">
    <citation type="journal article" date="2015" name="Nature">
        <title>Complex archaea that bridge the gap between prokaryotes and eukaryotes.</title>
        <authorList>
            <person name="Spang A."/>
            <person name="Saw J.H."/>
            <person name="Jorgensen S.L."/>
            <person name="Zaremba-Niedzwiedzka K."/>
            <person name="Martijn J."/>
            <person name="Lind A.E."/>
            <person name="van Eijk R."/>
            <person name="Schleper C."/>
            <person name="Guy L."/>
            <person name="Ettema T.J."/>
        </authorList>
    </citation>
    <scope>NUCLEOTIDE SEQUENCE</scope>
</reference>
<dbReference type="SUPFAM" id="SSF51735">
    <property type="entry name" value="NAD(P)-binding Rossmann-fold domains"/>
    <property type="match status" value="1"/>
</dbReference>
<evidence type="ECO:0000256" key="5">
    <source>
        <dbReference type="ARBA" id="ARBA00023277"/>
    </source>
</evidence>
<feature type="domain" description="NAD-dependent epimerase/dehydratase" evidence="6">
    <location>
        <begin position="3"/>
        <end position="251"/>
    </location>
</feature>
<dbReference type="PANTHER" id="PTHR43725">
    <property type="entry name" value="UDP-GLUCOSE 4-EPIMERASE"/>
    <property type="match status" value="1"/>
</dbReference>
<dbReference type="Gene3D" id="3.40.50.720">
    <property type="entry name" value="NAD(P)-binding Rossmann-like Domain"/>
    <property type="match status" value="1"/>
</dbReference>
<proteinExistence type="inferred from homology"/>
<accession>A0A0F9ISY4</accession>
<dbReference type="GO" id="GO:0003978">
    <property type="term" value="F:UDP-glucose 4-epimerase activity"/>
    <property type="evidence" value="ECO:0007669"/>
    <property type="project" value="InterPro"/>
</dbReference>
<dbReference type="Pfam" id="PF01370">
    <property type="entry name" value="Epimerase"/>
    <property type="match status" value="1"/>
</dbReference>
<organism evidence="7">
    <name type="scientific">marine sediment metagenome</name>
    <dbReference type="NCBI Taxonomy" id="412755"/>
    <lineage>
        <taxon>unclassified sequences</taxon>
        <taxon>metagenomes</taxon>
        <taxon>ecological metagenomes</taxon>
    </lineage>
</organism>
<dbReference type="InterPro" id="IPR005886">
    <property type="entry name" value="UDP_G4E"/>
</dbReference>
<gene>
    <name evidence="7" type="ORF">LCGC14_1541370</name>
</gene>
<dbReference type="GO" id="GO:0033499">
    <property type="term" value="P:galactose catabolic process via UDP-galactose, Leloir pathway"/>
    <property type="evidence" value="ECO:0007669"/>
    <property type="project" value="TreeGrafter"/>
</dbReference>
<comment type="caution">
    <text evidence="7">The sequence shown here is derived from an EMBL/GenBank/DDBJ whole genome shotgun (WGS) entry which is preliminary data.</text>
</comment>
<name>A0A0F9ISY4_9ZZZZ</name>
<protein>
    <recommendedName>
        <fullName evidence="6">NAD-dependent epimerase/dehydratase domain-containing protein</fullName>
    </recommendedName>
</protein>
<evidence type="ECO:0000256" key="3">
    <source>
        <dbReference type="ARBA" id="ARBA00023027"/>
    </source>
</evidence>
<evidence type="ECO:0000256" key="4">
    <source>
        <dbReference type="ARBA" id="ARBA00023235"/>
    </source>
</evidence>
<comment type="similarity">
    <text evidence="2">Belongs to the NAD(P)-dependent epimerase/dehydratase family.</text>
</comment>
<dbReference type="NCBIfam" id="TIGR01179">
    <property type="entry name" value="galE"/>
    <property type="match status" value="1"/>
</dbReference>
<keyword evidence="5" id="KW-0119">Carbohydrate metabolism</keyword>
<evidence type="ECO:0000256" key="1">
    <source>
        <dbReference type="ARBA" id="ARBA00001911"/>
    </source>
</evidence>
<evidence type="ECO:0000313" key="7">
    <source>
        <dbReference type="EMBL" id="KKM60483.1"/>
    </source>
</evidence>
<sequence>MKVLVTGGAGYIGSHFVMESISMGHSPVVYDNLSTGHEWALGGAAFYKAELSDRAFLYDVLKKEGIEAVVHFAANAYVDESVVNPRKYFNNNYVNTLGLLDAMVEAGVGSIVFSSSCAVYGTPERMPITEDTIKAPINPYGLSKLFVEDTLKWYGQAYGLRYLALRYFNAAGAATDASLGEVHEPETHLIPLVLLAGEGVRPQIEVFGSDYPTEDGTCVRDYIHVLDLASAHLKALGHLGEGGPSGTYNLGTGRGHSVMEIINAARKVTGREIPIRLAPRREGDPPVLVADSSRAREALGWEPAYDDIETVIEHAWGWLKAAIEKGRL</sequence>